<evidence type="ECO:0000256" key="1">
    <source>
        <dbReference type="ARBA" id="ARBA00002286"/>
    </source>
</evidence>
<dbReference type="InterPro" id="IPR012337">
    <property type="entry name" value="RNaseH-like_sf"/>
</dbReference>
<dbReference type="Pfam" id="PF13333">
    <property type="entry name" value="rve_2"/>
    <property type="match status" value="1"/>
</dbReference>
<keyword evidence="4" id="KW-1185">Reference proteome</keyword>
<dbReference type="Pfam" id="PF13276">
    <property type="entry name" value="HTH_21"/>
    <property type="match status" value="1"/>
</dbReference>
<dbReference type="GO" id="GO:0003676">
    <property type="term" value="F:nucleic acid binding"/>
    <property type="evidence" value="ECO:0007669"/>
    <property type="project" value="InterPro"/>
</dbReference>
<evidence type="ECO:0000313" key="3">
    <source>
        <dbReference type="EMBL" id="MBD1383635.1"/>
    </source>
</evidence>
<protein>
    <submittedName>
        <fullName evidence="3">IS3 family transposase</fullName>
    </submittedName>
</protein>
<organism evidence="3 4">
    <name type="scientific">Metabacillus arenae</name>
    <dbReference type="NCBI Taxonomy" id="2771434"/>
    <lineage>
        <taxon>Bacteria</taxon>
        <taxon>Bacillati</taxon>
        <taxon>Bacillota</taxon>
        <taxon>Bacilli</taxon>
        <taxon>Bacillales</taxon>
        <taxon>Bacillaceae</taxon>
        <taxon>Metabacillus</taxon>
    </lineage>
</organism>
<dbReference type="InterPro" id="IPR050900">
    <property type="entry name" value="Transposase_IS3/IS150/IS904"/>
</dbReference>
<gene>
    <name evidence="3" type="ORF">IC621_26195</name>
</gene>
<comment type="function">
    <text evidence="1">Involved in the transposition of the insertion sequence.</text>
</comment>
<dbReference type="NCBIfam" id="NF033516">
    <property type="entry name" value="transpos_IS3"/>
    <property type="match status" value="1"/>
</dbReference>
<dbReference type="PROSITE" id="PS50994">
    <property type="entry name" value="INTEGRASE"/>
    <property type="match status" value="1"/>
</dbReference>
<dbReference type="PANTHER" id="PTHR46889:SF5">
    <property type="entry name" value="INTEGRASE PROTEIN"/>
    <property type="match status" value="1"/>
</dbReference>
<dbReference type="Pfam" id="PF00665">
    <property type="entry name" value="rve"/>
    <property type="match status" value="1"/>
</dbReference>
<dbReference type="InterPro" id="IPR025948">
    <property type="entry name" value="HTH-like_dom"/>
</dbReference>
<dbReference type="EMBL" id="JACXAI010000079">
    <property type="protein sequence ID" value="MBD1383635.1"/>
    <property type="molecule type" value="Genomic_DNA"/>
</dbReference>
<dbReference type="PANTHER" id="PTHR46889">
    <property type="entry name" value="TRANSPOSASE INSF FOR INSERTION SEQUENCE IS3B-RELATED"/>
    <property type="match status" value="1"/>
</dbReference>
<accession>A0A926NM63</accession>
<evidence type="ECO:0000313" key="4">
    <source>
        <dbReference type="Proteomes" id="UP000626844"/>
    </source>
</evidence>
<proteinExistence type="predicted"/>
<dbReference type="SUPFAM" id="SSF53098">
    <property type="entry name" value="Ribonuclease H-like"/>
    <property type="match status" value="1"/>
</dbReference>
<dbReference type="InterPro" id="IPR036397">
    <property type="entry name" value="RNaseH_sf"/>
</dbReference>
<dbReference type="Proteomes" id="UP000626844">
    <property type="component" value="Unassembled WGS sequence"/>
</dbReference>
<evidence type="ECO:0000259" key="2">
    <source>
        <dbReference type="PROSITE" id="PS50994"/>
    </source>
</evidence>
<dbReference type="InterPro" id="IPR001584">
    <property type="entry name" value="Integrase_cat-core"/>
</dbReference>
<dbReference type="InterPro" id="IPR048020">
    <property type="entry name" value="Transpos_IS3"/>
</dbReference>
<dbReference type="GO" id="GO:0015074">
    <property type="term" value="P:DNA integration"/>
    <property type="evidence" value="ECO:0007669"/>
    <property type="project" value="InterPro"/>
</dbReference>
<dbReference type="Gene3D" id="3.30.420.10">
    <property type="entry name" value="Ribonuclease H-like superfamily/Ribonuclease H"/>
    <property type="match status" value="1"/>
</dbReference>
<name>A0A926NM63_9BACI</name>
<feature type="domain" description="Integrase catalytic" evidence="2">
    <location>
        <begin position="149"/>
        <end position="320"/>
    </location>
</feature>
<reference evidence="3" key="1">
    <citation type="submission" date="2020-09" db="EMBL/GenBank/DDBJ databases">
        <title>A novel bacterium of genus Bacillus, isolated from South China Sea.</title>
        <authorList>
            <person name="Huang H."/>
            <person name="Mo K."/>
            <person name="Hu Y."/>
        </authorList>
    </citation>
    <scope>NUCLEOTIDE SEQUENCE</scope>
    <source>
        <strain evidence="3">IB182487</strain>
    </source>
</reference>
<comment type="caution">
    <text evidence="3">The sequence shown here is derived from an EMBL/GenBank/DDBJ whole genome shotgun (WGS) entry which is preliminary data.</text>
</comment>
<sequence length="332" mass="39767">MRGRNVKKSIKKKRISIEDRLSEVELWVQEGFPIKHVTKAVEVQRSLYYYHKNKEEKDQKVKRGRPSPGYSITVSGEMISDEQIEEYLMEAVEGEEGIYGYHKLTKYLREKHKLKINHKKVYRLCDELDILLPRRRATSFPRRLAKQHFINGPNQLWQVDIKYGSIKDTRYFFFLACAIDVFDRCIVGYYRGPVCKAGNITKMLQEALIRRRIHLPQTEEEYNIIIRTDNGPQFTSQAFGKFCQHHKVYHERIPPNSPNLNAYIESFHSVIERECYQRYTFDCFDEAYFRIDEYIDFYNYRRYHGSLNYMSPIQFNEYYKETGFLEDMAISL</sequence>
<dbReference type="AlphaFoldDB" id="A0A926NM63"/>